<dbReference type="PROSITE" id="PS51375">
    <property type="entry name" value="PPR"/>
    <property type="match status" value="5"/>
</dbReference>
<keyword evidence="5" id="KW-1185">Reference proteome</keyword>
<accession>A0A6A6KVF0</accession>
<feature type="repeat" description="PPR" evidence="3">
    <location>
        <begin position="402"/>
        <end position="432"/>
    </location>
</feature>
<dbReference type="Proteomes" id="UP000467840">
    <property type="component" value="Chromosome 13"/>
</dbReference>
<evidence type="ECO:0000313" key="5">
    <source>
        <dbReference type="Proteomes" id="UP000467840"/>
    </source>
</evidence>
<dbReference type="Gene3D" id="1.25.40.10">
    <property type="entry name" value="Tetratricopeptide repeat domain"/>
    <property type="match status" value="3"/>
</dbReference>
<evidence type="ECO:0008006" key="6">
    <source>
        <dbReference type="Google" id="ProtNLM"/>
    </source>
</evidence>
<feature type="repeat" description="PPR" evidence="3">
    <location>
        <begin position="191"/>
        <end position="225"/>
    </location>
</feature>
<feature type="repeat" description="PPR" evidence="3">
    <location>
        <begin position="471"/>
        <end position="506"/>
    </location>
</feature>
<dbReference type="EMBL" id="JAAGAX010000014">
    <property type="protein sequence ID" value="KAF2292026.1"/>
    <property type="molecule type" value="Genomic_DNA"/>
</dbReference>
<feature type="repeat" description="PPR" evidence="3">
    <location>
        <begin position="436"/>
        <end position="470"/>
    </location>
</feature>
<dbReference type="NCBIfam" id="TIGR00756">
    <property type="entry name" value="PPR"/>
    <property type="match status" value="4"/>
</dbReference>
<evidence type="ECO:0000313" key="4">
    <source>
        <dbReference type="EMBL" id="KAF2292026.1"/>
    </source>
</evidence>
<evidence type="ECO:0000256" key="3">
    <source>
        <dbReference type="PROSITE-ProRule" id="PRU00708"/>
    </source>
</evidence>
<dbReference type="PANTHER" id="PTHR47939">
    <property type="entry name" value="MEMBRANE-ASSOCIATED SALT-INDUCIBLE PROTEIN-LIKE"/>
    <property type="match status" value="1"/>
</dbReference>
<dbReference type="Pfam" id="PF13812">
    <property type="entry name" value="PPR_3"/>
    <property type="match status" value="1"/>
</dbReference>
<reference evidence="4 5" key="1">
    <citation type="journal article" date="2020" name="Mol. Plant">
        <title>The Chromosome-Based Rubber Tree Genome Provides New Insights into Spurge Genome Evolution and Rubber Biosynthesis.</title>
        <authorList>
            <person name="Liu J."/>
            <person name="Shi C."/>
            <person name="Shi C.C."/>
            <person name="Li W."/>
            <person name="Zhang Q.J."/>
            <person name="Zhang Y."/>
            <person name="Li K."/>
            <person name="Lu H.F."/>
            <person name="Shi C."/>
            <person name="Zhu S.T."/>
            <person name="Xiao Z.Y."/>
            <person name="Nan H."/>
            <person name="Yue Y."/>
            <person name="Zhu X.G."/>
            <person name="Wu Y."/>
            <person name="Hong X.N."/>
            <person name="Fan G.Y."/>
            <person name="Tong Y."/>
            <person name="Zhang D."/>
            <person name="Mao C.L."/>
            <person name="Liu Y.L."/>
            <person name="Hao S.J."/>
            <person name="Liu W.Q."/>
            <person name="Lv M.Q."/>
            <person name="Zhang H.B."/>
            <person name="Liu Y."/>
            <person name="Hu-Tang G.R."/>
            <person name="Wang J.P."/>
            <person name="Wang J.H."/>
            <person name="Sun Y.H."/>
            <person name="Ni S.B."/>
            <person name="Chen W.B."/>
            <person name="Zhang X.C."/>
            <person name="Jiao Y.N."/>
            <person name="Eichler E.E."/>
            <person name="Li G.H."/>
            <person name="Liu X."/>
            <person name="Gao L.Z."/>
        </authorList>
    </citation>
    <scope>NUCLEOTIDE SEQUENCE [LARGE SCALE GENOMIC DNA]</scope>
    <source>
        <strain evidence="5">cv. GT1</strain>
        <tissue evidence="4">Leaf</tissue>
    </source>
</reference>
<evidence type="ECO:0000256" key="2">
    <source>
        <dbReference type="ARBA" id="ARBA00022737"/>
    </source>
</evidence>
<gene>
    <name evidence="4" type="ORF">GH714_000220</name>
</gene>
<dbReference type="InterPro" id="IPR002885">
    <property type="entry name" value="PPR_rpt"/>
</dbReference>
<dbReference type="Pfam" id="PF13041">
    <property type="entry name" value="PPR_2"/>
    <property type="match status" value="2"/>
</dbReference>
<dbReference type="InterPro" id="IPR011990">
    <property type="entry name" value="TPR-like_helical_dom_sf"/>
</dbReference>
<name>A0A6A6KVF0_HEVBR</name>
<evidence type="ECO:0000256" key="1">
    <source>
        <dbReference type="ARBA" id="ARBA00007626"/>
    </source>
</evidence>
<dbReference type="InterPro" id="IPR050667">
    <property type="entry name" value="PPR-containing_protein"/>
</dbReference>
<comment type="similarity">
    <text evidence="1">Belongs to the PPR family. P subfamily.</text>
</comment>
<proteinExistence type="inferred from homology"/>
<organism evidence="4 5">
    <name type="scientific">Hevea brasiliensis</name>
    <name type="common">Para rubber tree</name>
    <name type="synonym">Siphonia brasiliensis</name>
    <dbReference type="NCBI Taxonomy" id="3981"/>
    <lineage>
        <taxon>Eukaryota</taxon>
        <taxon>Viridiplantae</taxon>
        <taxon>Streptophyta</taxon>
        <taxon>Embryophyta</taxon>
        <taxon>Tracheophyta</taxon>
        <taxon>Spermatophyta</taxon>
        <taxon>Magnoliopsida</taxon>
        <taxon>eudicotyledons</taxon>
        <taxon>Gunneridae</taxon>
        <taxon>Pentapetalae</taxon>
        <taxon>rosids</taxon>
        <taxon>fabids</taxon>
        <taxon>Malpighiales</taxon>
        <taxon>Euphorbiaceae</taxon>
        <taxon>Crotonoideae</taxon>
        <taxon>Micrandreae</taxon>
        <taxon>Hevea</taxon>
    </lineage>
</organism>
<dbReference type="SUPFAM" id="SSF81901">
    <property type="entry name" value="HCP-like"/>
    <property type="match status" value="1"/>
</dbReference>
<dbReference type="PANTHER" id="PTHR47939:SF10">
    <property type="entry name" value="PENTACOTRIPEPTIDE-REPEAT REGION OF PRORP DOMAIN-CONTAINING PROTEIN"/>
    <property type="match status" value="1"/>
</dbReference>
<comment type="caution">
    <text evidence="4">The sequence shown here is derived from an EMBL/GenBank/DDBJ whole genome shotgun (WGS) entry which is preliminary data.</text>
</comment>
<feature type="repeat" description="PPR" evidence="3">
    <location>
        <begin position="367"/>
        <end position="401"/>
    </location>
</feature>
<sequence>MWRSIAATSKQLARNFGVTRNPDKVRVSLLPYPNFRFLSNSSVNVDQFGPANDSSAFFRENSDTQIQSFASEGHADGLSEQFSQALGENGDYQIENFASSSADGSLESSLDSMGLDLHEEFLMKVLETPFVLGDNLIRFFKWAIKEPDINVTTDVVDVLVRAICGDLRKKDAYALWDLIMEVAKNDNVVLNVEMLNRLIALFSKLGKGKAALEVFNKFEDFGCVPDSETYYYTIEALSRRSFFDWAWSVCEKMLNAEALPDSEKIGKIINWFCKGSRASDAHVIYMLAKEKKKHPPQSAVNFLISLLSQKDETVNLSLDMLDSFSGETRKYAIKPFSSVIRGLCRIKDFYGVKMLLTKMIDEGPPPGNAVFNSIINGYSKCGDMEEAIEMKNLMERRGLKPDLFTYTVIMSGYVSGGQMEEACKILSEAKKYSKLSPVTYHTLIRGYCKLEQFDKALELLAEMKEFGVQPNVDEYNKLIQSLCLKALDWETAEKLLEKMKEDGLHLNGISRGLIRAVKELEGEGLEKEISVKA</sequence>
<keyword evidence="2" id="KW-0677">Repeat</keyword>
<dbReference type="Pfam" id="PF01535">
    <property type="entry name" value="PPR"/>
    <property type="match status" value="1"/>
</dbReference>
<protein>
    <recommendedName>
        <fullName evidence="6">Pentacotripeptide-repeat region of PRORP domain-containing protein</fullName>
    </recommendedName>
</protein>
<dbReference type="AlphaFoldDB" id="A0A6A6KVF0"/>